<dbReference type="InterPro" id="IPR041492">
    <property type="entry name" value="HAD_2"/>
</dbReference>
<dbReference type="KEGG" id="uru:DSM104443_02207"/>
<dbReference type="AlphaFoldDB" id="A0A6M4GVE2"/>
<dbReference type="GO" id="GO:0008967">
    <property type="term" value="F:phosphoglycolate phosphatase activity"/>
    <property type="evidence" value="ECO:0007669"/>
    <property type="project" value="TreeGrafter"/>
</dbReference>
<sequence length="213" mass="22805">MYELIVFDWDGTLMDSTALIAGSLQSACRDIGVAVPSDEDARYVIGLSLADTLTHVAPGLDAERAQKLAERYRFHFLAKDESPLFEGIPELLTELRGNGKRLAVATGKARRGLQRALDMTGLGPMFEFTRCADEGFAKPHPGMLHAILDYTGVEAANAVMVGDTTHDLLLAANAGMDAIAVLYGAHHPELLDTHGAVARCASVAELRQCLTAA</sequence>
<dbReference type="SFLD" id="SFLDG01129">
    <property type="entry name" value="C1.5:_HAD__Beta-PGM__Phosphata"/>
    <property type="match status" value="1"/>
</dbReference>
<dbReference type="PANTHER" id="PTHR43434:SF24">
    <property type="entry name" value="HYDROLASE-RELATED"/>
    <property type="match status" value="1"/>
</dbReference>
<dbReference type="InterPro" id="IPR006439">
    <property type="entry name" value="HAD-SF_hydro_IA"/>
</dbReference>
<reference evidence="1 2" key="1">
    <citation type="submission" date="2020-04" db="EMBL/GenBank/DDBJ databases">
        <title>Usitatibacter rugosus gen. nov., sp. nov. and Usitatibacter palustris sp. nov., novel members of Usitatibacteraceae fam. nov. within the order Nitrosomonadales isolated from soil.</title>
        <authorList>
            <person name="Huber K.J."/>
            <person name="Neumann-Schaal M."/>
            <person name="Geppert A."/>
            <person name="Luckner M."/>
            <person name="Wanner G."/>
            <person name="Overmann J."/>
        </authorList>
    </citation>
    <scope>NUCLEOTIDE SEQUENCE [LARGE SCALE GENOMIC DNA]</scope>
    <source>
        <strain evidence="1 2">0125_3</strain>
    </source>
</reference>
<evidence type="ECO:0000313" key="1">
    <source>
        <dbReference type="EMBL" id="QJR11136.1"/>
    </source>
</evidence>
<dbReference type="RefSeq" id="WP_171092225.1">
    <property type="nucleotide sequence ID" value="NZ_CP053069.1"/>
</dbReference>
<dbReference type="Pfam" id="PF13419">
    <property type="entry name" value="HAD_2"/>
    <property type="match status" value="1"/>
</dbReference>
<dbReference type="EMBL" id="CP053069">
    <property type="protein sequence ID" value="QJR11136.1"/>
    <property type="molecule type" value="Genomic_DNA"/>
</dbReference>
<dbReference type="Gene3D" id="3.40.50.1000">
    <property type="entry name" value="HAD superfamily/HAD-like"/>
    <property type="match status" value="1"/>
</dbReference>
<dbReference type="SFLD" id="SFLDS00003">
    <property type="entry name" value="Haloacid_Dehalogenase"/>
    <property type="match status" value="1"/>
</dbReference>
<dbReference type="InterPro" id="IPR036412">
    <property type="entry name" value="HAD-like_sf"/>
</dbReference>
<organism evidence="1 2">
    <name type="scientific">Usitatibacter rugosus</name>
    <dbReference type="NCBI Taxonomy" id="2732067"/>
    <lineage>
        <taxon>Bacteria</taxon>
        <taxon>Pseudomonadati</taxon>
        <taxon>Pseudomonadota</taxon>
        <taxon>Betaproteobacteria</taxon>
        <taxon>Nitrosomonadales</taxon>
        <taxon>Usitatibacteraceae</taxon>
        <taxon>Usitatibacter</taxon>
    </lineage>
</organism>
<dbReference type="GO" id="GO:0006281">
    <property type="term" value="P:DNA repair"/>
    <property type="evidence" value="ECO:0007669"/>
    <property type="project" value="TreeGrafter"/>
</dbReference>
<dbReference type="InterPro" id="IPR050155">
    <property type="entry name" value="HAD-like_hydrolase_sf"/>
</dbReference>
<dbReference type="Proteomes" id="UP000501534">
    <property type="component" value="Chromosome"/>
</dbReference>
<dbReference type="GO" id="GO:0005829">
    <property type="term" value="C:cytosol"/>
    <property type="evidence" value="ECO:0007669"/>
    <property type="project" value="TreeGrafter"/>
</dbReference>
<dbReference type="InterPro" id="IPR023198">
    <property type="entry name" value="PGP-like_dom2"/>
</dbReference>
<dbReference type="Gene3D" id="1.10.150.240">
    <property type="entry name" value="Putative phosphatase, domain 2"/>
    <property type="match status" value="1"/>
</dbReference>
<proteinExistence type="predicted"/>
<dbReference type="EC" id="3.6.1.1" evidence="1"/>
<dbReference type="SUPFAM" id="SSF56784">
    <property type="entry name" value="HAD-like"/>
    <property type="match status" value="1"/>
</dbReference>
<protein>
    <submittedName>
        <fullName evidence="1">Pyrophosphatase PpaX</fullName>
        <ecNumber evidence="1">3.6.1.1</ecNumber>
    </submittedName>
</protein>
<dbReference type="SFLD" id="SFLDG01135">
    <property type="entry name" value="C1.5.6:_HAD__Beta-PGM__Phospha"/>
    <property type="match status" value="1"/>
</dbReference>
<evidence type="ECO:0000313" key="2">
    <source>
        <dbReference type="Proteomes" id="UP000501534"/>
    </source>
</evidence>
<dbReference type="InterPro" id="IPR023214">
    <property type="entry name" value="HAD_sf"/>
</dbReference>
<keyword evidence="1" id="KW-0378">Hydrolase</keyword>
<keyword evidence="2" id="KW-1185">Reference proteome</keyword>
<accession>A0A6M4GVE2</accession>
<dbReference type="PANTHER" id="PTHR43434">
    <property type="entry name" value="PHOSPHOGLYCOLATE PHOSPHATASE"/>
    <property type="match status" value="1"/>
</dbReference>
<dbReference type="GO" id="GO:0004427">
    <property type="term" value="F:inorganic diphosphate phosphatase activity"/>
    <property type="evidence" value="ECO:0007669"/>
    <property type="project" value="UniProtKB-EC"/>
</dbReference>
<dbReference type="NCBIfam" id="TIGR01549">
    <property type="entry name" value="HAD-SF-IA-v1"/>
    <property type="match status" value="1"/>
</dbReference>
<gene>
    <name evidence="1" type="primary">ppaX</name>
    <name evidence="1" type="ORF">DSM104443_02207</name>
</gene>
<name>A0A6M4GVE2_9PROT</name>